<keyword evidence="3" id="KW-1185">Reference proteome</keyword>
<reference evidence="2" key="1">
    <citation type="submission" date="2021-05" db="EMBL/GenBank/DDBJ databases">
        <title>A free-living protist that lacks canonical eukaryotic 1 DNA replication and segregation systems.</title>
        <authorList>
            <person name="Salas-Leiva D.E."/>
            <person name="Tromer E.C."/>
            <person name="Curtis B.A."/>
            <person name="Jerlstrom-Hultqvist J."/>
            <person name="Kolisko M."/>
            <person name="Yi Z."/>
            <person name="Salas-Leiva J.S."/>
            <person name="Gallot-Lavallee L."/>
            <person name="Kops G.J.P.L."/>
            <person name="Archibald J.M."/>
            <person name="Simpson A.G.B."/>
            <person name="Roger A.J."/>
        </authorList>
    </citation>
    <scope>NUCLEOTIDE SEQUENCE</scope>
    <source>
        <strain evidence="2">BICM</strain>
    </source>
</reference>
<comment type="caution">
    <text evidence="2">The sequence shown here is derived from an EMBL/GenBank/DDBJ whole genome shotgun (WGS) entry which is preliminary data.</text>
</comment>
<dbReference type="Proteomes" id="UP000717585">
    <property type="component" value="Unassembled WGS sequence"/>
</dbReference>
<evidence type="ECO:0000313" key="2">
    <source>
        <dbReference type="EMBL" id="KAG9393490.1"/>
    </source>
</evidence>
<accession>A0A8J6E9K9</accession>
<gene>
    <name evidence="2" type="ORF">J8273_4961</name>
</gene>
<evidence type="ECO:0000256" key="1">
    <source>
        <dbReference type="SAM" id="MobiDB-lite"/>
    </source>
</evidence>
<proteinExistence type="predicted"/>
<dbReference type="AlphaFoldDB" id="A0A8J6E9K9"/>
<evidence type="ECO:0000313" key="3">
    <source>
        <dbReference type="Proteomes" id="UP000717585"/>
    </source>
</evidence>
<feature type="compositionally biased region" description="Polar residues" evidence="1">
    <location>
        <begin position="597"/>
        <end position="619"/>
    </location>
</feature>
<sequence>MDSESSGPFVTFVTELLEHSIENFNEERSYAPIYPSTMEEEPLIPSVLPWNDSCHLKSAETLLPPPPTVEPEVDGDDMRTAVPNTNDAPLLWTVSSPSCHQRSCPDRSTAIEVYLTSSESLMLLCHRPTRFSSMFPTVIIPVSVDSVTTLAHKIAEVDSAKSFADAVAAVVKTGGSDLLTMYTVLCSTTNSGNTIFIDLASKISAPSYLTAAFHPGPSPAEALLLTHLFCHLELMPAWLDQAVQEDNVTLLQTVIHAILFFHPTVVSLCTCDGTDIPLSVSHPAADCPRLLLIDEQEADSFEDYPSIMRTAVIQYFAHVLSIAEKTLYHSSISEAAATKAATRLAETMSTKLRIMELLALASSPGDFPVMLACIASAEAICHAPDSVLGVENSYLVIRTLHLLTDEESGDPDLVDACCRCIVSAVIGSSADTLSNLISAVGPDSFVEELYQSKEETPTPAQLLLLQLLTMKLPELRTVSWKSAVGGNPIFETVGRAVQRGMELLVDTTGQGIRRGLLALKVAEFIASAAHILLAAHMIRAIAVTQERTPKASPLDTAAYDRVARLRESTRSRSPSLVRSSTRNISPARSASLRRLKQSPTSSNGAINGSGVTVASSPLATPTGPVAARQTGLSHVQSVERLKQAPDPMSTPRVVAQSVKSPVNTFKDSIGGGYVIISPDLVISVLQRATVSDLVSTPLLKALDSFLRTPSVFARVRGDPRFFSALVSLLGSPISTASNSCAWDLLYAIIERYAFVADPVLDVSDDLISRVISQVSQANGTAVVIHGITFITRVLDVGDNISPEEAGYRIAANSALAKYLASSAGWARLHMICKRAAAANGQINAMLRTLLEVVTSQPHCAVLKSFLMTSDEYRAGVRPFLLPL</sequence>
<dbReference type="EMBL" id="JAHDYR010000024">
    <property type="protein sequence ID" value="KAG9393490.1"/>
    <property type="molecule type" value="Genomic_DNA"/>
</dbReference>
<organism evidence="2 3">
    <name type="scientific">Carpediemonas membranifera</name>
    <dbReference type="NCBI Taxonomy" id="201153"/>
    <lineage>
        <taxon>Eukaryota</taxon>
        <taxon>Metamonada</taxon>
        <taxon>Carpediemonas-like organisms</taxon>
        <taxon>Carpediemonas</taxon>
    </lineage>
</organism>
<feature type="region of interest" description="Disordered" evidence="1">
    <location>
        <begin position="565"/>
        <end position="626"/>
    </location>
</feature>
<name>A0A8J6E9K9_9EUKA</name>
<feature type="compositionally biased region" description="Polar residues" evidence="1">
    <location>
        <begin position="571"/>
        <end position="588"/>
    </location>
</feature>
<protein>
    <submittedName>
        <fullName evidence="2">Uncharacterized protein</fullName>
    </submittedName>
</protein>